<evidence type="ECO:0000313" key="5">
    <source>
        <dbReference type="Proteomes" id="UP000018896"/>
    </source>
</evidence>
<reference evidence="4 5" key="1">
    <citation type="journal article" date="2014" name="Genome Announc.">
        <title>Draft Genome Sequences of Three Alkaliphilic Bacillus Strains, Bacillus wakoensis JCM 9140T, Bacillus akibai JCM 9157T, and Bacillus hemicellulosilyticus JCM 9152T.</title>
        <authorList>
            <person name="Yuki M."/>
            <person name="Oshima K."/>
            <person name="Suda W."/>
            <person name="Oshida Y."/>
            <person name="Kitamura K."/>
            <person name="Iida T."/>
            <person name="Hattori M."/>
            <person name="Ohkuma M."/>
        </authorList>
    </citation>
    <scope>NUCLEOTIDE SEQUENCE [LARGE SCALE GENOMIC DNA]</scope>
    <source>
        <strain evidence="4 5">JCM 9157</strain>
    </source>
</reference>
<keyword evidence="1" id="KW-1133">Transmembrane helix</keyword>
<evidence type="ECO:0000313" key="4">
    <source>
        <dbReference type="EMBL" id="GAE33836.1"/>
    </source>
</evidence>
<feature type="transmembrane region" description="Helical" evidence="1">
    <location>
        <begin position="148"/>
        <end position="170"/>
    </location>
</feature>
<feature type="transmembrane region" description="Helical" evidence="1">
    <location>
        <begin position="327"/>
        <end position="345"/>
    </location>
</feature>
<dbReference type="STRING" id="1236973.JCM9157_862"/>
<accession>W4QP31</accession>
<sequence>MRLSMTKTLILALMSILLAASLMAFPQEALEGSVRGLEIWWNVVFPSLLPFFIVSELLIGFGVVTFIGALLEPLMRPLFRVPGVGGFVWAMGLASGNPAGAKITARLRQENKVTRIEAERLVSFTSSSNPLFIFGAIAVGFFHNASLGILLALAHYGGNILVGLLMRFYGREEEGPINFKEKPKKTRITDAFKLLHKERLKDGRPIGQLLGDAVQSSVRTLLMIGGFIILFSVLNKILSLVGIVALLAALLSFILAFFHLPTELNAALISGLFEMTLGAQMASETNKVGLLEQVIVASFILAFSGFSIQGQVASLLAETDIRFKPFFIARIIHGFFAATLVVLLWEPVYMNQQSTSNEWGAIPVFVRETSQTWFTSIWDIVILYGPLFTLLMLSLFIAITARKKLLQLK</sequence>
<feature type="transmembrane region" description="Helical" evidence="1">
    <location>
        <begin position="237"/>
        <end position="257"/>
    </location>
</feature>
<protein>
    <submittedName>
        <fullName evidence="4">Membrane protein</fullName>
    </submittedName>
</protein>
<keyword evidence="1" id="KW-0472">Membrane</keyword>
<evidence type="ECO:0000256" key="1">
    <source>
        <dbReference type="SAM" id="Phobius"/>
    </source>
</evidence>
<dbReference type="Pfam" id="PF07670">
    <property type="entry name" value="Gate"/>
    <property type="match status" value="2"/>
</dbReference>
<feature type="transmembrane region" description="Helical" evidence="1">
    <location>
        <begin position="377"/>
        <end position="399"/>
    </location>
</feature>
<feature type="domain" description="Nucleoside transporter/FeoB GTPase Gate" evidence="3">
    <location>
        <begin position="221"/>
        <end position="316"/>
    </location>
</feature>
<dbReference type="InterPro" id="IPR014226">
    <property type="entry name" value="Spore_IM_YlbJ"/>
</dbReference>
<dbReference type="OrthoDB" id="1645614at2"/>
<dbReference type="InterPro" id="IPR011642">
    <property type="entry name" value="Gate_dom"/>
</dbReference>
<dbReference type="EMBL" id="BAUV01000004">
    <property type="protein sequence ID" value="GAE33836.1"/>
    <property type="molecule type" value="Genomic_DNA"/>
</dbReference>
<evidence type="ECO:0000256" key="2">
    <source>
        <dbReference type="SAM" id="SignalP"/>
    </source>
</evidence>
<organism evidence="4 5">
    <name type="scientific">Halalkalibacter akibai (strain ATCC 43226 / DSM 21942 / CIP 109018 / JCM 9157 / 1139)</name>
    <name type="common">Bacillus akibai</name>
    <dbReference type="NCBI Taxonomy" id="1236973"/>
    <lineage>
        <taxon>Bacteria</taxon>
        <taxon>Bacillati</taxon>
        <taxon>Bacillota</taxon>
        <taxon>Bacilli</taxon>
        <taxon>Bacillales</taxon>
        <taxon>Bacillaceae</taxon>
        <taxon>Halalkalibacter</taxon>
    </lineage>
</organism>
<dbReference type="RefSeq" id="WP_035662405.1">
    <property type="nucleotide sequence ID" value="NZ_BAUV01000004.1"/>
</dbReference>
<feature type="transmembrane region" description="Helical" evidence="1">
    <location>
        <begin position="121"/>
        <end position="142"/>
    </location>
</feature>
<name>W4QP31_HALA3</name>
<comment type="caution">
    <text evidence="4">The sequence shown here is derived from an EMBL/GenBank/DDBJ whole genome shotgun (WGS) entry which is preliminary data.</text>
</comment>
<dbReference type="eggNOG" id="COG3314">
    <property type="taxonomic scope" value="Bacteria"/>
</dbReference>
<dbReference type="AlphaFoldDB" id="W4QP31"/>
<gene>
    <name evidence="4" type="ORF">JCM9157_862</name>
</gene>
<feature type="transmembrane region" description="Helical" evidence="1">
    <location>
        <begin position="48"/>
        <end position="71"/>
    </location>
</feature>
<feature type="signal peptide" evidence="2">
    <location>
        <begin position="1"/>
        <end position="24"/>
    </location>
</feature>
<keyword evidence="1" id="KW-0812">Transmembrane</keyword>
<feature type="transmembrane region" description="Helical" evidence="1">
    <location>
        <begin position="294"/>
        <end position="315"/>
    </location>
</feature>
<dbReference type="Proteomes" id="UP000018896">
    <property type="component" value="Unassembled WGS sequence"/>
</dbReference>
<proteinExistence type="predicted"/>
<feature type="domain" description="Nucleoside transporter/FeoB GTPase Gate" evidence="3">
    <location>
        <begin position="43"/>
        <end position="140"/>
    </location>
</feature>
<feature type="chain" id="PRO_5039068552" evidence="2">
    <location>
        <begin position="25"/>
        <end position="409"/>
    </location>
</feature>
<keyword evidence="5" id="KW-1185">Reference proteome</keyword>
<evidence type="ECO:0000259" key="3">
    <source>
        <dbReference type="Pfam" id="PF07670"/>
    </source>
</evidence>
<dbReference type="NCBIfam" id="TIGR02871">
    <property type="entry name" value="spore_ylbJ"/>
    <property type="match status" value="1"/>
</dbReference>
<keyword evidence="2" id="KW-0732">Signal</keyword>